<reference evidence="1" key="2">
    <citation type="journal article" date="2023" name="BMC Genomics">
        <title>Pest status, molecular evolution, and epigenetic factors derived from the genome assembly of Frankliniella fusca, a thysanopteran phytovirus vector.</title>
        <authorList>
            <person name="Catto M.A."/>
            <person name="Labadie P.E."/>
            <person name="Jacobson A.L."/>
            <person name="Kennedy G.G."/>
            <person name="Srinivasan R."/>
            <person name="Hunt B.G."/>
        </authorList>
    </citation>
    <scope>NUCLEOTIDE SEQUENCE</scope>
    <source>
        <strain evidence="1">PL_HMW_Pooled</strain>
    </source>
</reference>
<keyword evidence="2" id="KW-1185">Reference proteome</keyword>
<sequence length="117" mass="13733">MSKMIPNKPYCITKIEPTFNDKFGAGELAYIHTDKKQKWRVQLPKKYLRTLLPGQLDTMKDAIGKQEYPYLVYRGTLEDNSYRLDIIKKCEEIIKAHALWEDVPELDDSLDEPKENN</sequence>
<evidence type="ECO:0000313" key="1">
    <source>
        <dbReference type="EMBL" id="KAK3933213.1"/>
    </source>
</evidence>
<dbReference type="EMBL" id="JAHWGI010001443">
    <property type="protein sequence ID" value="KAK3933213.1"/>
    <property type="molecule type" value="Genomic_DNA"/>
</dbReference>
<organism evidence="1 2">
    <name type="scientific">Frankliniella fusca</name>
    <dbReference type="NCBI Taxonomy" id="407009"/>
    <lineage>
        <taxon>Eukaryota</taxon>
        <taxon>Metazoa</taxon>
        <taxon>Ecdysozoa</taxon>
        <taxon>Arthropoda</taxon>
        <taxon>Hexapoda</taxon>
        <taxon>Insecta</taxon>
        <taxon>Pterygota</taxon>
        <taxon>Neoptera</taxon>
        <taxon>Paraneoptera</taxon>
        <taxon>Thysanoptera</taxon>
        <taxon>Terebrantia</taxon>
        <taxon>Thripoidea</taxon>
        <taxon>Thripidae</taxon>
        <taxon>Frankliniella</taxon>
    </lineage>
</organism>
<proteinExistence type="predicted"/>
<accession>A0AAE1LV73</accession>
<protein>
    <submittedName>
        <fullName evidence="1">DNA polymerase epsilon catalytic subunit A</fullName>
    </submittedName>
</protein>
<gene>
    <name evidence="1" type="ORF">KUF71_017474</name>
</gene>
<dbReference type="AlphaFoldDB" id="A0AAE1LV73"/>
<dbReference type="Proteomes" id="UP001219518">
    <property type="component" value="Unassembled WGS sequence"/>
</dbReference>
<comment type="caution">
    <text evidence="1">The sequence shown here is derived from an EMBL/GenBank/DDBJ whole genome shotgun (WGS) entry which is preliminary data.</text>
</comment>
<name>A0AAE1LV73_9NEOP</name>
<reference evidence="1" key="1">
    <citation type="submission" date="2021-07" db="EMBL/GenBank/DDBJ databases">
        <authorList>
            <person name="Catto M.A."/>
            <person name="Jacobson A."/>
            <person name="Kennedy G."/>
            <person name="Labadie P."/>
            <person name="Hunt B.G."/>
            <person name="Srinivasan R."/>
        </authorList>
    </citation>
    <scope>NUCLEOTIDE SEQUENCE</scope>
    <source>
        <strain evidence="1">PL_HMW_Pooled</strain>
        <tissue evidence="1">Head</tissue>
    </source>
</reference>
<evidence type="ECO:0000313" key="2">
    <source>
        <dbReference type="Proteomes" id="UP001219518"/>
    </source>
</evidence>